<feature type="compositionally biased region" description="Polar residues" evidence="2">
    <location>
        <begin position="16"/>
        <end position="27"/>
    </location>
</feature>
<dbReference type="InParanoid" id="A0A0V0QZ62"/>
<feature type="domain" description="RAP" evidence="3">
    <location>
        <begin position="454"/>
        <end position="519"/>
    </location>
</feature>
<dbReference type="SMART" id="SM00952">
    <property type="entry name" value="RAP"/>
    <property type="match status" value="1"/>
</dbReference>
<comment type="caution">
    <text evidence="4">The sequence shown here is derived from an EMBL/GenBank/DDBJ whole genome shotgun (WGS) entry which is preliminary data.</text>
</comment>
<dbReference type="PROSITE" id="PS51286">
    <property type="entry name" value="RAP"/>
    <property type="match status" value="1"/>
</dbReference>
<evidence type="ECO:0000256" key="2">
    <source>
        <dbReference type="SAM" id="MobiDB-lite"/>
    </source>
</evidence>
<evidence type="ECO:0000256" key="1">
    <source>
        <dbReference type="SAM" id="Coils"/>
    </source>
</evidence>
<name>A0A0V0QZ62_PSEPJ</name>
<feature type="region of interest" description="Disordered" evidence="2">
    <location>
        <begin position="1"/>
        <end position="27"/>
    </location>
</feature>
<proteinExistence type="predicted"/>
<evidence type="ECO:0000313" key="4">
    <source>
        <dbReference type="EMBL" id="KRX07344.1"/>
    </source>
</evidence>
<reference evidence="4 5" key="1">
    <citation type="journal article" date="2015" name="Sci. Rep.">
        <title>Genome of the facultative scuticociliatosis pathogen Pseudocohnilembus persalinus provides insight into its virulence through horizontal gene transfer.</title>
        <authorList>
            <person name="Xiong J."/>
            <person name="Wang G."/>
            <person name="Cheng J."/>
            <person name="Tian M."/>
            <person name="Pan X."/>
            <person name="Warren A."/>
            <person name="Jiang C."/>
            <person name="Yuan D."/>
            <person name="Miao W."/>
        </authorList>
    </citation>
    <scope>NUCLEOTIDE SEQUENCE [LARGE SCALE GENOMIC DNA]</scope>
    <source>
        <strain evidence="4">36N120E</strain>
    </source>
</reference>
<keyword evidence="5" id="KW-1185">Reference proteome</keyword>
<dbReference type="AlphaFoldDB" id="A0A0V0QZ62"/>
<sequence>MNENEQTDNIRRDQRQQNYNGNKNDKQYNQFQSQNQKYSHDIKNQNQNYNQKKGDYQNNIKNQQKVNQIIKEKQDLRFGEAQYVIDIYFLQNFEQKQSITNILNEDENSILNNNNKNQEQNNFKTQRVTYNNTGKQYATICRMIQKNHSQVFNKLEPQNQQIDNNFISSNQNQGQNIDKEVNNIDINVAQQHYKDIIYQTQIIFKTLKFVCTSPFRKVNMMEAQSAIRSLIPKLLFLLRQIGIDRENLQKLKNEINEQILKEKEQKISEKLDQQQQLYKQDKLLISRLIQKLLENLKMQENLQLKNFLEQLMSFEQGYPQLIIWLSNLNYFDKFCYENLFILTNEFDYFQYVRKTQRQKVDKQQIRAFRFLPILWGVKKLDAGYLNDKFQEYEYITIKDMKNQEPVVYYNQKLRFNSKFETWVEKILQIMEDVRAKRNNILGFYEIDYILNDEIILETNGGYHFVSSTYNGDKRRFINNYKQKIQHLEYLGYDKVIFINYFDWEMYDNKEEKKINYLRNELQRLSQKK</sequence>
<gene>
    <name evidence="4" type="ORF">PPERSA_06959</name>
</gene>
<protein>
    <recommendedName>
        <fullName evidence="3">RAP domain-containing protein</fullName>
    </recommendedName>
</protein>
<dbReference type="Proteomes" id="UP000054937">
    <property type="component" value="Unassembled WGS sequence"/>
</dbReference>
<evidence type="ECO:0000313" key="5">
    <source>
        <dbReference type="Proteomes" id="UP000054937"/>
    </source>
</evidence>
<evidence type="ECO:0000259" key="3">
    <source>
        <dbReference type="PROSITE" id="PS51286"/>
    </source>
</evidence>
<keyword evidence="1" id="KW-0175">Coiled coil</keyword>
<dbReference type="OrthoDB" id="291694at2759"/>
<dbReference type="InterPro" id="IPR013584">
    <property type="entry name" value="RAP"/>
</dbReference>
<dbReference type="EMBL" id="LDAU01000084">
    <property type="protein sequence ID" value="KRX07344.1"/>
    <property type="molecule type" value="Genomic_DNA"/>
</dbReference>
<feature type="coiled-coil region" evidence="1">
    <location>
        <begin position="28"/>
        <end position="66"/>
    </location>
</feature>
<feature type="coiled-coil region" evidence="1">
    <location>
        <begin position="238"/>
        <end position="280"/>
    </location>
</feature>
<organism evidence="4 5">
    <name type="scientific">Pseudocohnilembus persalinus</name>
    <name type="common">Ciliate</name>
    <dbReference type="NCBI Taxonomy" id="266149"/>
    <lineage>
        <taxon>Eukaryota</taxon>
        <taxon>Sar</taxon>
        <taxon>Alveolata</taxon>
        <taxon>Ciliophora</taxon>
        <taxon>Intramacronucleata</taxon>
        <taxon>Oligohymenophorea</taxon>
        <taxon>Scuticociliatia</taxon>
        <taxon>Philasterida</taxon>
        <taxon>Pseudocohnilembidae</taxon>
        <taxon>Pseudocohnilembus</taxon>
    </lineage>
</organism>
<accession>A0A0V0QZ62</accession>
<dbReference type="Pfam" id="PF08373">
    <property type="entry name" value="RAP"/>
    <property type="match status" value="1"/>
</dbReference>